<dbReference type="FunFam" id="1.10.132.20:FF:000001">
    <property type="entry name" value="Ribosome-recycling factor"/>
    <property type="match status" value="1"/>
</dbReference>
<accession>A0A3B0U9U8</accession>
<dbReference type="PANTHER" id="PTHR20982">
    <property type="entry name" value="RIBOSOME RECYCLING FACTOR"/>
    <property type="match status" value="1"/>
</dbReference>
<dbReference type="EMBL" id="UOET01000087">
    <property type="protein sequence ID" value="VAW27218.1"/>
    <property type="molecule type" value="Genomic_DNA"/>
</dbReference>
<evidence type="ECO:0000256" key="2">
    <source>
        <dbReference type="ARBA" id="ARBA00005912"/>
    </source>
</evidence>
<dbReference type="InterPro" id="IPR036191">
    <property type="entry name" value="RRF_sf"/>
</dbReference>
<dbReference type="PANTHER" id="PTHR20982:SF3">
    <property type="entry name" value="MITOCHONDRIAL RIBOSOME RECYCLING FACTOR PSEUDO 1"/>
    <property type="match status" value="1"/>
</dbReference>
<dbReference type="InterPro" id="IPR023584">
    <property type="entry name" value="Ribosome_recyc_fac_dom"/>
</dbReference>
<evidence type="ECO:0000256" key="4">
    <source>
        <dbReference type="ARBA" id="ARBA00022917"/>
    </source>
</evidence>
<feature type="domain" description="Ribosome recycling factor" evidence="5">
    <location>
        <begin position="23"/>
        <end position="185"/>
    </location>
</feature>
<dbReference type="FunFam" id="3.30.1360.40:FF:000001">
    <property type="entry name" value="Ribosome-recycling factor"/>
    <property type="match status" value="1"/>
</dbReference>
<keyword evidence="3" id="KW-0963">Cytoplasm</keyword>
<dbReference type="HAMAP" id="MF_00040">
    <property type="entry name" value="RRF"/>
    <property type="match status" value="1"/>
</dbReference>
<dbReference type="InterPro" id="IPR002661">
    <property type="entry name" value="Ribosome_recyc_fac"/>
</dbReference>
<dbReference type="NCBIfam" id="TIGR00496">
    <property type="entry name" value="frr"/>
    <property type="match status" value="1"/>
</dbReference>
<comment type="subcellular location">
    <subcellularLocation>
        <location evidence="1">Cytoplasm</location>
    </subcellularLocation>
</comment>
<protein>
    <submittedName>
        <fullName evidence="6">Ribosome recycling factor</fullName>
    </submittedName>
</protein>
<dbReference type="GO" id="GO:0006412">
    <property type="term" value="P:translation"/>
    <property type="evidence" value="ECO:0007669"/>
    <property type="project" value="UniProtKB-KW"/>
</dbReference>
<comment type="similarity">
    <text evidence="2">Belongs to the RRF family.</text>
</comment>
<evidence type="ECO:0000259" key="5">
    <source>
        <dbReference type="Pfam" id="PF01765"/>
    </source>
</evidence>
<gene>
    <name evidence="6" type="ORF">MNBD_BACTEROID07-1320</name>
</gene>
<organism evidence="6">
    <name type="scientific">hydrothermal vent metagenome</name>
    <dbReference type="NCBI Taxonomy" id="652676"/>
    <lineage>
        <taxon>unclassified sequences</taxon>
        <taxon>metagenomes</taxon>
        <taxon>ecological metagenomes</taxon>
    </lineage>
</organism>
<dbReference type="Pfam" id="PF01765">
    <property type="entry name" value="RRF"/>
    <property type="match status" value="1"/>
</dbReference>
<dbReference type="AlphaFoldDB" id="A0A3B0U9U8"/>
<dbReference type="SUPFAM" id="SSF55194">
    <property type="entry name" value="Ribosome recycling factor, RRF"/>
    <property type="match status" value="1"/>
</dbReference>
<evidence type="ECO:0000313" key="6">
    <source>
        <dbReference type="EMBL" id="VAW27218.1"/>
    </source>
</evidence>
<sequence length="187" mass="21177">MTDDAIFVLEEAEESMEHSIRHLEKEFRKIRAGKASPGMLSGIRVEYYGTQAPIEQTANINTPDPHSIVVQPFDKSTIHDIKKAIMNANLGFNPMDEGDILRINVPPLTEERRLDLVRKAKQVAEEAKVAVRNVRRSANDDAKKLEKDGVPEDDVKHLLDEIQKLTDKFTGKIESLFEAKEKDIMTI</sequence>
<proteinExistence type="inferred from homology"/>
<dbReference type="CDD" id="cd00520">
    <property type="entry name" value="RRF"/>
    <property type="match status" value="1"/>
</dbReference>
<reference evidence="6" key="1">
    <citation type="submission" date="2018-06" db="EMBL/GenBank/DDBJ databases">
        <authorList>
            <person name="Zhirakovskaya E."/>
        </authorList>
    </citation>
    <scope>NUCLEOTIDE SEQUENCE</scope>
</reference>
<name>A0A3B0U9U8_9ZZZZ</name>
<dbReference type="GO" id="GO:0005737">
    <property type="term" value="C:cytoplasm"/>
    <property type="evidence" value="ECO:0007669"/>
    <property type="project" value="UniProtKB-SubCell"/>
</dbReference>
<dbReference type="Gene3D" id="1.10.132.20">
    <property type="entry name" value="Ribosome-recycling factor"/>
    <property type="match status" value="1"/>
</dbReference>
<dbReference type="GO" id="GO:0043023">
    <property type="term" value="F:ribosomal large subunit binding"/>
    <property type="evidence" value="ECO:0007669"/>
    <property type="project" value="TreeGrafter"/>
</dbReference>
<evidence type="ECO:0000256" key="1">
    <source>
        <dbReference type="ARBA" id="ARBA00004496"/>
    </source>
</evidence>
<evidence type="ECO:0000256" key="3">
    <source>
        <dbReference type="ARBA" id="ARBA00022490"/>
    </source>
</evidence>
<keyword evidence="4" id="KW-0648">Protein biosynthesis</keyword>
<dbReference type="Gene3D" id="3.30.1360.40">
    <property type="match status" value="1"/>
</dbReference>